<comment type="subunit">
    <text evidence="4">Homodimer.</text>
</comment>
<evidence type="ECO:0000256" key="11">
    <source>
        <dbReference type="ARBA" id="ARBA00022723"/>
    </source>
</evidence>
<gene>
    <name evidence="18" type="ORF">S01H1_08474</name>
</gene>
<dbReference type="PANTHER" id="PTHR11207">
    <property type="entry name" value="RIBONUCLEASE III"/>
    <property type="match status" value="1"/>
</dbReference>
<evidence type="ECO:0000256" key="14">
    <source>
        <dbReference type="ARBA" id="ARBA00022842"/>
    </source>
</evidence>
<dbReference type="GO" id="GO:0046872">
    <property type="term" value="F:metal ion binding"/>
    <property type="evidence" value="ECO:0007669"/>
    <property type="project" value="UniProtKB-KW"/>
</dbReference>
<evidence type="ECO:0000256" key="10">
    <source>
        <dbReference type="ARBA" id="ARBA00022722"/>
    </source>
</evidence>
<dbReference type="EMBL" id="BARS01004345">
    <property type="protein sequence ID" value="GAF76728.1"/>
    <property type="molecule type" value="Genomic_DNA"/>
</dbReference>
<comment type="catalytic activity">
    <reaction evidence="1">
        <text>Endonucleolytic cleavage to 5'-phosphomonoester.</text>
        <dbReference type="EC" id="3.1.26.3"/>
    </reaction>
</comment>
<keyword evidence="12" id="KW-0255">Endonuclease</keyword>
<keyword evidence="13" id="KW-0378">Hydrolase</keyword>
<evidence type="ECO:0000256" key="13">
    <source>
        <dbReference type="ARBA" id="ARBA00022801"/>
    </source>
</evidence>
<dbReference type="FunFam" id="1.10.1520.10:FF:000001">
    <property type="entry name" value="Ribonuclease 3"/>
    <property type="match status" value="1"/>
</dbReference>
<organism evidence="18">
    <name type="scientific">marine sediment metagenome</name>
    <dbReference type="NCBI Taxonomy" id="412755"/>
    <lineage>
        <taxon>unclassified sequences</taxon>
        <taxon>metagenomes</taxon>
        <taxon>ecological metagenomes</taxon>
    </lineage>
</organism>
<dbReference type="FunFam" id="3.30.160.20:FF:000003">
    <property type="entry name" value="Ribonuclease 3"/>
    <property type="match status" value="1"/>
</dbReference>
<keyword evidence="7" id="KW-0698">rRNA processing</keyword>
<evidence type="ECO:0000256" key="9">
    <source>
        <dbReference type="ARBA" id="ARBA00022694"/>
    </source>
</evidence>
<evidence type="ECO:0000256" key="12">
    <source>
        <dbReference type="ARBA" id="ARBA00022759"/>
    </source>
</evidence>
<dbReference type="GO" id="GO:0006397">
    <property type="term" value="P:mRNA processing"/>
    <property type="evidence" value="ECO:0007669"/>
    <property type="project" value="UniProtKB-KW"/>
</dbReference>
<dbReference type="Gene3D" id="3.30.160.20">
    <property type="match status" value="1"/>
</dbReference>
<evidence type="ECO:0000256" key="5">
    <source>
        <dbReference type="ARBA" id="ARBA00012177"/>
    </source>
</evidence>
<keyword evidence="11" id="KW-0479">Metal-binding</keyword>
<dbReference type="GO" id="GO:0042802">
    <property type="term" value="F:identical protein binding"/>
    <property type="evidence" value="ECO:0007669"/>
    <property type="project" value="UniProtKB-ARBA"/>
</dbReference>
<keyword evidence="8" id="KW-0507">mRNA processing</keyword>
<dbReference type="SMART" id="SM00535">
    <property type="entry name" value="RIBOc"/>
    <property type="match status" value="1"/>
</dbReference>
<comment type="subcellular location">
    <subcellularLocation>
        <location evidence="2">Cytoplasm</location>
    </subcellularLocation>
</comment>
<comment type="similarity">
    <text evidence="3">Belongs to the ribonuclease III family.</text>
</comment>
<dbReference type="CDD" id="cd00593">
    <property type="entry name" value="RIBOc"/>
    <property type="match status" value="1"/>
</dbReference>
<evidence type="ECO:0000256" key="2">
    <source>
        <dbReference type="ARBA" id="ARBA00004496"/>
    </source>
</evidence>
<dbReference type="NCBIfam" id="TIGR02191">
    <property type="entry name" value="RNaseIII"/>
    <property type="match status" value="1"/>
</dbReference>
<dbReference type="Pfam" id="PF00035">
    <property type="entry name" value="dsrm"/>
    <property type="match status" value="1"/>
</dbReference>
<dbReference type="EC" id="3.1.26.3" evidence="5"/>
<dbReference type="SUPFAM" id="SSF69065">
    <property type="entry name" value="RNase III domain-like"/>
    <property type="match status" value="1"/>
</dbReference>
<evidence type="ECO:0000259" key="17">
    <source>
        <dbReference type="PROSITE" id="PS50142"/>
    </source>
</evidence>
<keyword evidence="15" id="KW-0694">RNA-binding</keyword>
<dbReference type="GO" id="GO:0004525">
    <property type="term" value="F:ribonuclease III activity"/>
    <property type="evidence" value="ECO:0007669"/>
    <property type="project" value="UniProtKB-EC"/>
</dbReference>
<dbReference type="InterPro" id="IPR036389">
    <property type="entry name" value="RNase_III_sf"/>
</dbReference>
<name>X0S6P1_9ZZZZ</name>
<dbReference type="SUPFAM" id="SSF54768">
    <property type="entry name" value="dsRNA-binding domain-like"/>
    <property type="match status" value="1"/>
</dbReference>
<dbReference type="GO" id="GO:0003725">
    <property type="term" value="F:double-stranded RNA binding"/>
    <property type="evidence" value="ECO:0007669"/>
    <property type="project" value="TreeGrafter"/>
</dbReference>
<dbReference type="GO" id="GO:0006364">
    <property type="term" value="P:rRNA processing"/>
    <property type="evidence" value="ECO:0007669"/>
    <property type="project" value="UniProtKB-KW"/>
</dbReference>
<dbReference type="PROSITE" id="PS50142">
    <property type="entry name" value="RNASE_3_2"/>
    <property type="match status" value="1"/>
</dbReference>
<dbReference type="PANTHER" id="PTHR11207:SF0">
    <property type="entry name" value="RIBONUCLEASE 3"/>
    <property type="match status" value="1"/>
</dbReference>
<dbReference type="SMART" id="SM00358">
    <property type="entry name" value="DSRM"/>
    <property type="match status" value="1"/>
</dbReference>
<comment type="caution">
    <text evidence="18">The sequence shown here is derived from an EMBL/GenBank/DDBJ whole genome shotgun (WGS) entry which is preliminary data.</text>
</comment>
<evidence type="ECO:0000259" key="16">
    <source>
        <dbReference type="PROSITE" id="PS50137"/>
    </source>
</evidence>
<protein>
    <recommendedName>
        <fullName evidence="5">ribonuclease III</fullName>
        <ecNumber evidence="5">3.1.26.3</ecNumber>
    </recommendedName>
</protein>
<proteinExistence type="inferred from homology"/>
<feature type="domain" description="DRBM" evidence="16">
    <location>
        <begin position="135"/>
        <end position="204"/>
    </location>
</feature>
<accession>X0S6P1</accession>
<dbReference type="GO" id="GO:0010468">
    <property type="term" value="P:regulation of gene expression"/>
    <property type="evidence" value="ECO:0007669"/>
    <property type="project" value="TreeGrafter"/>
</dbReference>
<evidence type="ECO:0000256" key="4">
    <source>
        <dbReference type="ARBA" id="ARBA00011738"/>
    </source>
</evidence>
<dbReference type="InterPro" id="IPR014720">
    <property type="entry name" value="dsRBD_dom"/>
</dbReference>
<dbReference type="Pfam" id="PF14622">
    <property type="entry name" value="Ribonucleas_3_3"/>
    <property type="match status" value="1"/>
</dbReference>
<evidence type="ECO:0000256" key="15">
    <source>
        <dbReference type="ARBA" id="ARBA00022884"/>
    </source>
</evidence>
<keyword evidence="6" id="KW-0963">Cytoplasm</keyword>
<dbReference type="Gene3D" id="1.10.1520.10">
    <property type="entry name" value="Ribonuclease III domain"/>
    <property type="match status" value="1"/>
</dbReference>
<evidence type="ECO:0000256" key="1">
    <source>
        <dbReference type="ARBA" id="ARBA00000109"/>
    </source>
</evidence>
<evidence type="ECO:0000256" key="7">
    <source>
        <dbReference type="ARBA" id="ARBA00022552"/>
    </source>
</evidence>
<evidence type="ECO:0000256" key="6">
    <source>
        <dbReference type="ARBA" id="ARBA00022490"/>
    </source>
</evidence>
<keyword evidence="9" id="KW-0819">tRNA processing</keyword>
<dbReference type="PROSITE" id="PS00517">
    <property type="entry name" value="RNASE_3_1"/>
    <property type="match status" value="1"/>
</dbReference>
<feature type="domain" description="RNase III" evidence="17">
    <location>
        <begin position="1"/>
        <end position="108"/>
    </location>
</feature>
<evidence type="ECO:0000256" key="3">
    <source>
        <dbReference type="ARBA" id="ARBA00010183"/>
    </source>
</evidence>
<dbReference type="GO" id="GO:0008033">
    <property type="term" value="P:tRNA processing"/>
    <property type="evidence" value="ECO:0007669"/>
    <property type="project" value="UniProtKB-KW"/>
</dbReference>
<dbReference type="AlphaFoldDB" id="X0S6P1"/>
<reference evidence="18" key="1">
    <citation type="journal article" date="2014" name="Front. Microbiol.">
        <title>High frequency of phylogenetically diverse reductive dehalogenase-homologous genes in deep subseafloor sedimentary metagenomes.</title>
        <authorList>
            <person name="Kawai M."/>
            <person name="Futagami T."/>
            <person name="Toyoda A."/>
            <person name="Takaki Y."/>
            <person name="Nishi S."/>
            <person name="Hori S."/>
            <person name="Arai W."/>
            <person name="Tsubouchi T."/>
            <person name="Morono Y."/>
            <person name="Uchiyama I."/>
            <person name="Ito T."/>
            <person name="Fujiyama A."/>
            <person name="Inagaki F."/>
            <person name="Takami H."/>
        </authorList>
    </citation>
    <scope>NUCLEOTIDE SEQUENCE</scope>
    <source>
        <strain evidence="18">Expedition CK06-06</strain>
    </source>
</reference>
<dbReference type="InterPro" id="IPR011907">
    <property type="entry name" value="RNase_III"/>
</dbReference>
<evidence type="ECO:0000313" key="18">
    <source>
        <dbReference type="EMBL" id="GAF76728.1"/>
    </source>
</evidence>
<sequence>MHSSYLNENPSFALPSNERLEFLGDAILGLIAAEKLYREFPELPEGELTTIRASLVCRETLAGLASLLKLGEYLLLGQGEEASGGRTRQSNMANALEALIGAIYLDRGLTKAREFVLRQLEPALKTIKAGKMTPNYKALLQEFVQGEKKSPPIYHLVESIGPDHDKQFTVEVLIETEVLGKGTGKSKKAAEVEAARSAWRKLRC</sequence>
<dbReference type="PROSITE" id="PS50137">
    <property type="entry name" value="DS_RBD"/>
    <property type="match status" value="1"/>
</dbReference>
<keyword evidence="14" id="KW-0460">Magnesium</keyword>
<dbReference type="CDD" id="cd10845">
    <property type="entry name" value="DSRM_RNAse_III_family"/>
    <property type="match status" value="1"/>
</dbReference>
<dbReference type="HAMAP" id="MF_00104">
    <property type="entry name" value="RNase_III"/>
    <property type="match status" value="1"/>
</dbReference>
<keyword evidence="10" id="KW-0540">Nuclease</keyword>
<evidence type="ECO:0000256" key="8">
    <source>
        <dbReference type="ARBA" id="ARBA00022664"/>
    </source>
</evidence>
<dbReference type="InterPro" id="IPR000999">
    <property type="entry name" value="RNase_III_dom"/>
</dbReference>
<feature type="non-terminal residue" evidence="18">
    <location>
        <position position="204"/>
    </location>
</feature>
<dbReference type="GO" id="GO:0005737">
    <property type="term" value="C:cytoplasm"/>
    <property type="evidence" value="ECO:0007669"/>
    <property type="project" value="UniProtKB-SubCell"/>
</dbReference>